<evidence type="ECO:0000313" key="1">
    <source>
        <dbReference type="EMBL" id="XCB28507.1"/>
    </source>
</evidence>
<dbReference type="EMBL" id="CP132932">
    <property type="protein sequence ID" value="XCB28507.1"/>
    <property type="molecule type" value="Genomic_DNA"/>
</dbReference>
<reference evidence="1" key="2">
    <citation type="journal article" date="2024" name="Environ. Microbiol.">
        <title>Genome analysis and description of Tunturibacter gen. nov. expands the diversity of Terriglobia in tundra soils.</title>
        <authorList>
            <person name="Messyasz A."/>
            <person name="Mannisto M.K."/>
            <person name="Kerkhof L.J."/>
            <person name="Haggblom M.M."/>
        </authorList>
    </citation>
    <scope>NUCLEOTIDE SEQUENCE</scope>
    <source>
        <strain evidence="1">M8UP23</strain>
    </source>
</reference>
<accession>A0AAU7ZIL7</accession>
<sequence>MKHADHALVKLELDMYWLAQAGQDPLTVLARYVNRVRLLHLKGRIANAPPASS</sequence>
<gene>
    <name evidence="1" type="ORF">RBB75_09320</name>
</gene>
<dbReference type="RefSeq" id="WP_353070273.1">
    <property type="nucleotide sequence ID" value="NZ_CP132932.1"/>
</dbReference>
<dbReference type="Gene3D" id="3.20.20.150">
    <property type="entry name" value="Divalent-metal-dependent TIM barrel enzymes"/>
    <property type="match status" value="1"/>
</dbReference>
<proteinExistence type="predicted"/>
<dbReference type="SUPFAM" id="SSF51658">
    <property type="entry name" value="Xylose isomerase-like"/>
    <property type="match status" value="1"/>
</dbReference>
<organism evidence="1">
    <name type="scientific">Tunturiibacter empetritectus</name>
    <dbReference type="NCBI Taxonomy" id="3069691"/>
    <lineage>
        <taxon>Bacteria</taxon>
        <taxon>Pseudomonadati</taxon>
        <taxon>Acidobacteriota</taxon>
        <taxon>Terriglobia</taxon>
        <taxon>Terriglobales</taxon>
        <taxon>Acidobacteriaceae</taxon>
        <taxon>Tunturiibacter</taxon>
    </lineage>
</organism>
<dbReference type="AlphaFoldDB" id="A0AAU7ZIL7"/>
<dbReference type="InterPro" id="IPR036237">
    <property type="entry name" value="Xyl_isomerase-like_sf"/>
</dbReference>
<reference evidence="1" key="1">
    <citation type="submission" date="2023-08" db="EMBL/GenBank/DDBJ databases">
        <authorList>
            <person name="Messyasz A."/>
            <person name="Mannisto M.K."/>
            <person name="Kerkhof L.J."/>
            <person name="Haggblom M."/>
        </authorList>
    </citation>
    <scope>NUCLEOTIDE SEQUENCE</scope>
    <source>
        <strain evidence="1">M8UP23</strain>
    </source>
</reference>
<protein>
    <submittedName>
        <fullName evidence="1">Uncharacterized protein</fullName>
    </submittedName>
</protein>
<dbReference type="KEGG" id="temp:RBB75_09320"/>
<name>A0AAU7ZIL7_9BACT</name>